<feature type="region of interest" description="Disordered" evidence="1">
    <location>
        <begin position="1"/>
        <end position="30"/>
    </location>
</feature>
<accession>A0A2N9H6D9</accession>
<protein>
    <submittedName>
        <fullName evidence="2">Uncharacterized protein</fullName>
    </submittedName>
</protein>
<proteinExistence type="predicted"/>
<gene>
    <name evidence="2" type="ORF">FSB_LOCUS35016</name>
</gene>
<feature type="compositionally biased region" description="Basic residues" evidence="1">
    <location>
        <begin position="1"/>
        <end position="13"/>
    </location>
</feature>
<evidence type="ECO:0000256" key="1">
    <source>
        <dbReference type="SAM" id="MobiDB-lite"/>
    </source>
</evidence>
<name>A0A2N9H6D9_FAGSY</name>
<organism evidence="2">
    <name type="scientific">Fagus sylvatica</name>
    <name type="common">Beechnut</name>
    <dbReference type="NCBI Taxonomy" id="28930"/>
    <lineage>
        <taxon>Eukaryota</taxon>
        <taxon>Viridiplantae</taxon>
        <taxon>Streptophyta</taxon>
        <taxon>Embryophyta</taxon>
        <taxon>Tracheophyta</taxon>
        <taxon>Spermatophyta</taxon>
        <taxon>Magnoliopsida</taxon>
        <taxon>eudicotyledons</taxon>
        <taxon>Gunneridae</taxon>
        <taxon>Pentapetalae</taxon>
        <taxon>rosids</taxon>
        <taxon>fabids</taxon>
        <taxon>Fagales</taxon>
        <taxon>Fagaceae</taxon>
        <taxon>Fagus</taxon>
    </lineage>
</organism>
<evidence type="ECO:0000313" key="2">
    <source>
        <dbReference type="EMBL" id="SPD07134.1"/>
    </source>
</evidence>
<dbReference type="AlphaFoldDB" id="A0A2N9H6D9"/>
<dbReference type="EMBL" id="OIVN01002879">
    <property type="protein sequence ID" value="SPD07134.1"/>
    <property type="molecule type" value="Genomic_DNA"/>
</dbReference>
<reference evidence="2" key="1">
    <citation type="submission" date="2018-02" db="EMBL/GenBank/DDBJ databases">
        <authorList>
            <person name="Cohen D.B."/>
            <person name="Kent A.D."/>
        </authorList>
    </citation>
    <scope>NUCLEOTIDE SEQUENCE</scope>
</reference>
<sequence length="199" mass="22872">MEHPVKKKRRRAHKFNDIQELPDLDPHNKVKPSNMKTFQNPMISEANLMILEANLLSVKNSRRAQRMCLLDLDPYNKVKPSDLETFQDPVISEANLFSIKKRKRANRRKKFSANAFQKQGCSNHWTTPCVLDLEPRVLDLDPYSSVANEEGKSSEISLVRAPVGPFHWTTPWVLDLDPYSSVVRAPSHFHWITPVGIGF</sequence>